<comment type="caution">
    <text evidence="2">The sequence shown here is derived from an EMBL/GenBank/DDBJ whole genome shotgun (WGS) entry which is preliminary data.</text>
</comment>
<keyword evidence="3" id="KW-1185">Reference proteome</keyword>
<dbReference type="RefSeq" id="WP_123808026.1">
    <property type="nucleotide sequence ID" value="NZ_RKRK01000003.1"/>
</dbReference>
<evidence type="ECO:0000256" key="1">
    <source>
        <dbReference type="SAM" id="Phobius"/>
    </source>
</evidence>
<evidence type="ECO:0000313" key="3">
    <source>
        <dbReference type="Proteomes" id="UP000277108"/>
    </source>
</evidence>
<sequence>MRKIFLTLGTLGIIAFLIITFMNGFKDIPVWLLMFSLLLFVIDESSIQYFKSLKLSGIIIMIFSLLVTIAIATSLIMGSSYVMTEMLHLEGLTKTILAYIVIFVVISLASLALAYIRMKFVDPKVKQDDSNI</sequence>
<feature type="transmembrane region" description="Helical" evidence="1">
    <location>
        <begin position="28"/>
        <end position="43"/>
    </location>
</feature>
<evidence type="ECO:0008006" key="4">
    <source>
        <dbReference type="Google" id="ProtNLM"/>
    </source>
</evidence>
<organism evidence="2 3">
    <name type="scientific">Abyssicoccus albus</name>
    <dbReference type="NCBI Taxonomy" id="1817405"/>
    <lineage>
        <taxon>Bacteria</taxon>
        <taxon>Bacillati</taxon>
        <taxon>Bacillota</taxon>
        <taxon>Bacilli</taxon>
        <taxon>Bacillales</taxon>
        <taxon>Abyssicoccaceae</taxon>
    </lineage>
</organism>
<feature type="transmembrane region" description="Helical" evidence="1">
    <location>
        <begin position="96"/>
        <end position="116"/>
    </location>
</feature>
<feature type="transmembrane region" description="Helical" evidence="1">
    <location>
        <begin position="5"/>
        <end position="22"/>
    </location>
</feature>
<dbReference type="EMBL" id="RKRK01000003">
    <property type="protein sequence ID" value="RPF56699.1"/>
    <property type="molecule type" value="Genomic_DNA"/>
</dbReference>
<keyword evidence="1" id="KW-0812">Transmembrane</keyword>
<accession>A0A3N5BIW4</accession>
<gene>
    <name evidence="2" type="ORF">EDD62_1355</name>
</gene>
<evidence type="ECO:0000313" key="2">
    <source>
        <dbReference type="EMBL" id="RPF56699.1"/>
    </source>
</evidence>
<keyword evidence="1" id="KW-0472">Membrane</keyword>
<proteinExistence type="predicted"/>
<protein>
    <recommendedName>
        <fullName evidence="4">YoqO-like protein</fullName>
    </recommendedName>
</protein>
<feature type="transmembrane region" description="Helical" evidence="1">
    <location>
        <begin position="55"/>
        <end position="76"/>
    </location>
</feature>
<name>A0A3N5BIW4_9BACL</name>
<reference evidence="2 3" key="1">
    <citation type="submission" date="2018-11" db="EMBL/GenBank/DDBJ databases">
        <title>Genomic Encyclopedia of Type Strains, Phase IV (KMG-IV): sequencing the most valuable type-strain genomes for metagenomic binning, comparative biology and taxonomic classification.</title>
        <authorList>
            <person name="Goeker M."/>
        </authorList>
    </citation>
    <scope>NUCLEOTIDE SEQUENCE [LARGE SCALE GENOMIC DNA]</scope>
    <source>
        <strain evidence="2 3">DSM 29158</strain>
    </source>
</reference>
<keyword evidence="1" id="KW-1133">Transmembrane helix</keyword>
<dbReference type="AlphaFoldDB" id="A0A3N5BIW4"/>
<dbReference type="Proteomes" id="UP000277108">
    <property type="component" value="Unassembled WGS sequence"/>
</dbReference>